<feature type="domain" description="Cyclic nucleotide-binding" evidence="4">
    <location>
        <begin position="9"/>
        <end position="115"/>
    </location>
</feature>
<dbReference type="SUPFAM" id="SSF51206">
    <property type="entry name" value="cAMP-binding domain-like"/>
    <property type="match status" value="1"/>
</dbReference>
<gene>
    <name evidence="6" type="ORF">OW729_00915</name>
</gene>
<comment type="caution">
    <text evidence="6">The sequence shown here is derived from an EMBL/GenBank/DDBJ whole genome shotgun (WGS) entry which is preliminary data.</text>
</comment>
<dbReference type="PROSITE" id="PS51063">
    <property type="entry name" value="HTH_CRP_2"/>
    <property type="match status" value="1"/>
</dbReference>
<dbReference type="CDD" id="cd00038">
    <property type="entry name" value="CAP_ED"/>
    <property type="match status" value="1"/>
</dbReference>
<sequence length="229" mass="26685">MKIKSENELEYYINKYHIMDIFDGDIKRYMELLPFNKNENICRSNEKINYFYFLVEGKVKAYSLLENGKSLLLSFYKPLSIFGDMEFIDMDTASSNIQAIENSLCIGIPMSILRKNAINDTKFLKYICKSLSNKLDKFSKYSSINLLYPLENRLASYILAITSNNNSSQINELYTYNLTEMADLLGTSYRHLMRTLNKLCNEKIIKKEKNSIIVLNRNSLKKLAGDIYQ</sequence>
<keyword evidence="2" id="KW-0238">DNA-binding</keyword>
<dbReference type="InterPro" id="IPR018490">
    <property type="entry name" value="cNMP-bd_dom_sf"/>
</dbReference>
<dbReference type="Pfam" id="PF13545">
    <property type="entry name" value="HTH_Crp_2"/>
    <property type="match status" value="1"/>
</dbReference>
<dbReference type="SMART" id="SM00100">
    <property type="entry name" value="cNMP"/>
    <property type="match status" value="1"/>
</dbReference>
<reference evidence="6" key="1">
    <citation type="submission" date="2022-12" db="EMBL/GenBank/DDBJ databases">
        <title>Clostridium sp. nov., isolated from industrial wastewater.</title>
        <authorList>
            <person name="Jiayan W."/>
        </authorList>
    </citation>
    <scope>NUCLEOTIDE SEQUENCE</scope>
    <source>
        <strain evidence="6">ZC22-4</strain>
    </source>
</reference>
<dbReference type="InterPro" id="IPR000595">
    <property type="entry name" value="cNMP-bd_dom"/>
</dbReference>
<dbReference type="InterPro" id="IPR014710">
    <property type="entry name" value="RmlC-like_jellyroll"/>
</dbReference>
<name>A0ABT4D4P5_9CLOT</name>
<keyword evidence="7" id="KW-1185">Reference proteome</keyword>
<evidence type="ECO:0000313" key="6">
    <source>
        <dbReference type="EMBL" id="MCY6957158.1"/>
    </source>
</evidence>
<dbReference type="Pfam" id="PF00027">
    <property type="entry name" value="cNMP_binding"/>
    <property type="match status" value="1"/>
</dbReference>
<protein>
    <submittedName>
        <fullName evidence="6">Cyclic nucleotide-binding domain-containing protein</fullName>
    </submittedName>
</protein>
<feature type="domain" description="HTH crp-type" evidence="5">
    <location>
        <begin position="148"/>
        <end position="218"/>
    </location>
</feature>
<dbReference type="PROSITE" id="PS50042">
    <property type="entry name" value="CNMP_BINDING_3"/>
    <property type="match status" value="1"/>
</dbReference>
<dbReference type="Gene3D" id="2.60.120.10">
    <property type="entry name" value="Jelly Rolls"/>
    <property type="match status" value="1"/>
</dbReference>
<dbReference type="Proteomes" id="UP001144612">
    <property type="component" value="Unassembled WGS sequence"/>
</dbReference>
<dbReference type="InterPro" id="IPR036388">
    <property type="entry name" value="WH-like_DNA-bd_sf"/>
</dbReference>
<evidence type="ECO:0000259" key="5">
    <source>
        <dbReference type="PROSITE" id="PS51063"/>
    </source>
</evidence>
<dbReference type="PANTHER" id="PTHR24567:SF26">
    <property type="entry name" value="REGULATORY PROTEIN YEIL"/>
    <property type="match status" value="1"/>
</dbReference>
<evidence type="ECO:0000259" key="4">
    <source>
        <dbReference type="PROSITE" id="PS50042"/>
    </source>
</evidence>
<proteinExistence type="predicted"/>
<evidence type="ECO:0000256" key="3">
    <source>
        <dbReference type="ARBA" id="ARBA00023163"/>
    </source>
</evidence>
<dbReference type="RefSeq" id="WP_268059515.1">
    <property type="nucleotide sequence ID" value="NZ_JAPQFJ010000001.1"/>
</dbReference>
<organism evidence="6 7">
    <name type="scientific">Clostridium brassicae</name>
    <dbReference type="NCBI Taxonomy" id="2999072"/>
    <lineage>
        <taxon>Bacteria</taxon>
        <taxon>Bacillati</taxon>
        <taxon>Bacillota</taxon>
        <taxon>Clostridia</taxon>
        <taxon>Eubacteriales</taxon>
        <taxon>Clostridiaceae</taxon>
        <taxon>Clostridium</taxon>
    </lineage>
</organism>
<dbReference type="PANTHER" id="PTHR24567">
    <property type="entry name" value="CRP FAMILY TRANSCRIPTIONAL REGULATORY PROTEIN"/>
    <property type="match status" value="1"/>
</dbReference>
<dbReference type="SUPFAM" id="SSF46785">
    <property type="entry name" value="Winged helix' DNA-binding domain"/>
    <property type="match status" value="1"/>
</dbReference>
<dbReference type="InterPro" id="IPR050397">
    <property type="entry name" value="Env_Response_Regulators"/>
</dbReference>
<dbReference type="InterPro" id="IPR036390">
    <property type="entry name" value="WH_DNA-bd_sf"/>
</dbReference>
<accession>A0ABT4D4P5</accession>
<keyword evidence="3" id="KW-0804">Transcription</keyword>
<dbReference type="EMBL" id="JAPQFJ010000001">
    <property type="protein sequence ID" value="MCY6957158.1"/>
    <property type="molecule type" value="Genomic_DNA"/>
</dbReference>
<dbReference type="InterPro" id="IPR012318">
    <property type="entry name" value="HTH_CRP"/>
</dbReference>
<dbReference type="Gene3D" id="1.10.10.10">
    <property type="entry name" value="Winged helix-like DNA-binding domain superfamily/Winged helix DNA-binding domain"/>
    <property type="match status" value="1"/>
</dbReference>
<evidence type="ECO:0000256" key="2">
    <source>
        <dbReference type="ARBA" id="ARBA00023125"/>
    </source>
</evidence>
<evidence type="ECO:0000256" key="1">
    <source>
        <dbReference type="ARBA" id="ARBA00023015"/>
    </source>
</evidence>
<keyword evidence="1" id="KW-0805">Transcription regulation</keyword>
<evidence type="ECO:0000313" key="7">
    <source>
        <dbReference type="Proteomes" id="UP001144612"/>
    </source>
</evidence>